<proteinExistence type="predicted"/>
<gene>
    <name evidence="10" type="ORF">BD324DRAFT_609533</name>
</gene>
<keyword evidence="2" id="KW-0479">Metal-binding</keyword>
<dbReference type="InterPro" id="IPR013087">
    <property type="entry name" value="Znf_C2H2_type"/>
</dbReference>
<feature type="compositionally biased region" description="Pro residues" evidence="8">
    <location>
        <begin position="408"/>
        <end position="420"/>
    </location>
</feature>
<evidence type="ECO:0000256" key="5">
    <source>
        <dbReference type="ARBA" id="ARBA00022833"/>
    </source>
</evidence>
<dbReference type="FunFam" id="3.30.160.60:FF:002343">
    <property type="entry name" value="Zinc finger protein 33A"/>
    <property type="match status" value="1"/>
</dbReference>
<evidence type="ECO:0000256" key="7">
    <source>
        <dbReference type="PROSITE-ProRule" id="PRU00042"/>
    </source>
</evidence>
<dbReference type="InterPro" id="IPR036236">
    <property type="entry name" value="Znf_C2H2_sf"/>
</dbReference>
<feature type="compositionally biased region" description="Low complexity" evidence="8">
    <location>
        <begin position="484"/>
        <end position="502"/>
    </location>
</feature>
<dbReference type="GO" id="GO:0000785">
    <property type="term" value="C:chromatin"/>
    <property type="evidence" value="ECO:0007669"/>
    <property type="project" value="TreeGrafter"/>
</dbReference>
<dbReference type="GO" id="GO:0008270">
    <property type="term" value="F:zinc ion binding"/>
    <property type="evidence" value="ECO:0007669"/>
    <property type="project" value="UniProtKB-KW"/>
</dbReference>
<feature type="compositionally biased region" description="Low complexity" evidence="8">
    <location>
        <begin position="27"/>
        <end position="42"/>
    </location>
</feature>
<dbReference type="RefSeq" id="XP_021869457.1">
    <property type="nucleotide sequence ID" value="XM_022014156.1"/>
</dbReference>
<dbReference type="SMART" id="SM00355">
    <property type="entry name" value="ZnF_C2H2"/>
    <property type="match status" value="2"/>
</dbReference>
<feature type="compositionally biased region" description="Low complexity" evidence="8">
    <location>
        <begin position="465"/>
        <end position="474"/>
    </location>
</feature>
<feature type="compositionally biased region" description="Low complexity" evidence="8">
    <location>
        <begin position="421"/>
        <end position="439"/>
    </location>
</feature>
<dbReference type="OrthoDB" id="10018191at2759"/>
<dbReference type="EMBL" id="NBSH01000011">
    <property type="protein sequence ID" value="ORX35267.1"/>
    <property type="molecule type" value="Genomic_DNA"/>
</dbReference>
<accession>A0A1Y1UCL4</accession>
<evidence type="ECO:0000256" key="6">
    <source>
        <dbReference type="ARBA" id="ARBA00023242"/>
    </source>
</evidence>
<dbReference type="GeneID" id="33555964"/>
<keyword evidence="3" id="KW-0677">Repeat</keyword>
<protein>
    <recommendedName>
        <fullName evidence="9">C2H2-type domain-containing protein</fullName>
    </recommendedName>
</protein>
<organism evidence="10 11">
    <name type="scientific">Kockovaella imperatae</name>
    <dbReference type="NCBI Taxonomy" id="4999"/>
    <lineage>
        <taxon>Eukaryota</taxon>
        <taxon>Fungi</taxon>
        <taxon>Dikarya</taxon>
        <taxon>Basidiomycota</taxon>
        <taxon>Agaricomycotina</taxon>
        <taxon>Tremellomycetes</taxon>
        <taxon>Tremellales</taxon>
        <taxon>Cuniculitremaceae</taxon>
        <taxon>Kockovaella</taxon>
    </lineage>
</organism>
<evidence type="ECO:0000259" key="9">
    <source>
        <dbReference type="PROSITE" id="PS50157"/>
    </source>
</evidence>
<dbReference type="SUPFAM" id="SSF57667">
    <property type="entry name" value="beta-beta-alpha zinc fingers"/>
    <property type="match status" value="1"/>
</dbReference>
<evidence type="ECO:0000256" key="1">
    <source>
        <dbReference type="ARBA" id="ARBA00004123"/>
    </source>
</evidence>
<feature type="domain" description="C2H2-type" evidence="9">
    <location>
        <begin position="186"/>
        <end position="213"/>
    </location>
</feature>
<evidence type="ECO:0000256" key="2">
    <source>
        <dbReference type="ARBA" id="ARBA00022723"/>
    </source>
</evidence>
<feature type="region of interest" description="Disordered" evidence="8">
    <location>
        <begin position="1"/>
        <end position="142"/>
    </location>
</feature>
<feature type="compositionally biased region" description="Low complexity" evidence="8">
    <location>
        <begin position="126"/>
        <end position="142"/>
    </location>
</feature>
<keyword evidence="4 7" id="KW-0863">Zinc-finger</keyword>
<comment type="subcellular location">
    <subcellularLocation>
        <location evidence="1">Nucleus</location>
    </subcellularLocation>
</comment>
<dbReference type="InterPro" id="IPR051059">
    <property type="entry name" value="VerF-like"/>
</dbReference>
<feature type="compositionally biased region" description="Basic and acidic residues" evidence="8">
    <location>
        <begin position="590"/>
        <end position="606"/>
    </location>
</feature>
<feature type="region of interest" description="Disordered" evidence="8">
    <location>
        <begin position="350"/>
        <end position="613"/>
    </location>
</feature>
<dbReference type="GO" id="GO:0000981">
    <property type="term" value="F:DNA-binding transcription factor activity, RNA polymerase II-specific"/>
    <property type="evidence" value="ECO:0007669"/>
    <property type="project" value="InterPro"/>
</dbReference>
<dbReference type="Gene3D" id="3.30.160.60">
    <property type="entry name" value="Classic Zinc Finger"/>
    <property type="match status" value="2"/>
</dbReference>
<feature type="region of interest" description="Disordered" evidence="8">
    <location>
        <begin position="277"/>
        <end position="337"/>
    </location>
</feature>
<feature type="region of interest" description="Disordered" evidence="8">
    <location>
        <begin position="650"/>
        <end position="696"/>
    </location>
</feature>
<sequence>MSTYSQDRPPLGGSGYDNNSTPHYSRSAPSSGPSGTPTGPSPDRYAQVTSVATPAHGKARPVPQSPFPSTGESTSSYAQPHPQPPITPLSASHYPSQPPPSSGSGSFFGVAQTPTDQAIPSPPPTTTSRPGSSNANFTPDGVPIVPVGVSGGKMFRCRGYGECDKVFTRSEHLARHVRKHTGERPFPCHCGKAFSRLDNLRQHAATVHADQTPLNDAMLSSLAPVHAALSQRANREQRKRGEVVEVPKGAVERRHSEVSRKGSPVAGQVHVPAAYDAYGQTGPVGPDWHVPLPQASRPRTGGAFDYYQSAPDDAPSQGAAPHGDDAGPSRRPMSSASSYAGYPSVYYDNSNMRPPTSTATTPQPNAHELSQLPYPYRPMSSNGRDLPVPAHYAGSEPPQSAHSTLSTHPPPSPMYAPPHATPAAAAPSSHWSSPSSHTAYPGSEPYHAHPGASHEAYAYPPPPAQEAAGSHGPPYGAPPPPPSGAYGYSNQATYYPPQQYGSLPPPPPQFGTPGSYPPPPPGYPHPHPHSLPPPSSLAHPTPPAPAAHHHQASLHTPGAPPPDSPFAYQPSPQQFSYGQGGFYDAARKRRMDEEASSARKYPRMDSSHTGVSSANESLNVAFSSDKDQDSLWLPPVTERRSSLAISALLGSPQQVPRSRPGTADLNVSSHFDTYKFPSDSKTSGPSVPSTPLINARPAIKEEVKQEPIATAGAA</sequence>
<dbReference type="AlphaFoldDB" id="A0A1Y1UCL4"/>
<evidence type="ECO:0000256" key="8">
    <source>
        <dbReference type="SAM" id="MobiDB-lite"/>
    </source>
</evidence>
<dbReference type="PANTHER" id="PTHR40626:SF32">
    <property type="entry name" value="ZINC FINGER PROTEIN RST2"/>
    <property type="match status" value="1"/>
</dbReference>
<keyword evidence="6" id="KW-0539">Nucleus</keyword>
<dbReference type="GO" id="GO:0000978">
    <property type="term" value="F:RNA polymerase II cis-regulatory region sequence-specific DNA binding"/>
    <property type="evidence" value="ECO:0007669"/>
    <property type="project" value="InterPro"/>
</dbReference>
<dbReference type="InParanoid" id="A0A1Y1UCL4"/>
<feature type="compositionally biased region" description="Polar residues" evidence="8">
    <location>
        <begin position="679"/>
        <end position="692"/>
    </location>
</feature>
<name>A0A1Y1UCL4_9TREE</name>
<feature type="compositionally biased region" description="Pro residues" evidence="8">
    <location>
        <begin position="503"/>
        <end position="545"/>
    </location>
</feature>
<feature type="compositionally biased region" description="Polar residues" evidence="8">
    <location>
        <begin position="67"/>
        <end position="78"/>
    </location>
</feature>
<keyword evidence="5" id="KW-0862">Zinc</keyword>
<evidence type="ECO:0000256" key="3">
    <source>
        <dbReference type="ARBA" id="ARBA00022737"/>
    </source>
</evidence>
<dbReference type="Pfam" id="PF00096">
    <property type="entry name" value="zf-C2H2"/>
    <property type="match status" value="2"/>
</dbReference>
<feature type="compositionally biased region" description="Polar residues" evidence="8">
    <location>
        <begin position="350"/>
        <end position="364"/>
    </location>
</feature>
<keyword evidence="11" id="KW-1185">Reference proteome</keyword>
<dbReference type="STRING" id="4999.A0A1Y1UCL4"/>
<comment type="caution">
    <text evidence="10">The sequence shown here is derived from an EMBL/GenBank/DDBJ whole genome shotgun (WGS) entry which is preliminary data.</text>
</comment>
<reference evidence="10 11" key="1">
    <citation type="submission" date="2017-03" db="EMBL/GenBank/DDBJ databases">
        <title>Widespread Adenine N6-methylation of Active Genes in Fungi.</title>
        <authorList>
            <consortium name="DOE Joint Genome Institute"/>
            <person name="Mondo S.J."/>
            <person name="Dannebaum R.O."/>
            <person name="Kuo R.C."/>
            <person name="Louie K.B."/>
            <person name="Bewick A.J."/>
            <person name="Labutti K."/>
            <person name="Haridas S."/>
            <person name="Kuo A."/>
            <person name="Salamov A."/>
            <person name="Ahrendt S.R."/>
            <person name="Lau R."/>
            <person name="Bowen B.P."/>
            <person name="Lipzen A."/>
            <person name="Sullivan W."/>
            <person name="Andreopoulos W.B."/>
            <person name="Clum A."/>
            <person name="Lindquist E."/>
            <person name="Daum C."/>
            <person name="Northen T.R."/>
            <person name="Ramamoorthy G."/>
            <person name="Schmitz R.J."/>
            <person name="Gryganskyi A."/>
            <person name="Culley D."/>
            <person name="Magnuson J."/>
            <person name="James T.Y."/>
            <person name="O'Malley M.A."/>
            <person name="Stajich J.E."/>
            <person name="Spatafora J.W."/>
            <person name="Visel A."/>
            <person name="Grigoriev I.V."/>
        </authorList>
    </citation>
    <scope>NUCLEOTIDE SEQUENCE [LARGE SCALE GENOMIC DNA]</scope>
    <source>
        <strain evidence="10 11">NRRL Y-17943</strain>
    </source>
</reference>
<feature type="domain" description="C2H2-type" evidence="9">
    <location>
        <begin position="155"/>
        <end position="185"/>
    </location>
</feature>
<evidence type="ECO:0000313" key="11">
    <source>
        <dbReference type="Proteomes" id="UP000193218"/>
    </source>
</evidence>
<dbReference type="GO" id="GO:0005634">
    <property type="term" value="C:nucleus"/>
    <property type="evidence" value="ECO:0007669"/>
    <property type="project" value="UniProtKB-SubCell"/>
</dbReference>
<evidence type="ECO:0000313" key="10">
    <source>
        <dbReference type="EMBL" id="ORX35267.1"/>
    </source>
</evidence>
<dbReference type="PANTHER" id="PTHR40626">
    <property type="entry name" value="MIP31509P"/>
    <property type="match status" value="1"/>
</dbReference>
<dbReference type="Proteomes" id="UP000193218">
    <property type="component" value="Unassembled WGS sequence"/>
</dbReference>
<evidence type="ECO:0000256" key="4">
    <source>
        <dbReference type="ARBA" id="ARBA00022771"/>
    </source>
</evidence>
<dbReference type="PROSITE" id="PS50157">
    <property type="entry name" value="ZINC_FINGER_C2H2_2"/>
    <property type="match status" value="2"/>
</dbReference>